<proteinExistence type="predicted"/>
<dbReference type="InterPro" id="IPR029058">
    <property type="entry name" value="AB_hydrolase_fold"/>
</dbReference>
<sequence length="97" mass="11335">MDMLRFHKFTIGHAWTSDYGCADNKEEFEWLIKYSPLHNVRRPWEQTPGVQYPATMLLTADHDDRVVPLHSLKLLAIDEASDSYSFFAMVTKSTWID</sequence>
<gene>
    <name evidence="2" type="ORF">CSSPJE1EN2_LOCUS5782</name>
</gene>
<name>A0ABP1AK61_9BRYO</name>
<evidence type="ECO:0000313" key="3">
    <source>
        <dbReference type="Proteomes" id="UP001497522"/>
    </source>
</evidence>
<keyword evidence="3" id="KW-1185">Reference proteome</keyword>
<feature type="domain" description="Peptidase S9 prolyl oligopeptidase catalytic" evidence="1">
    <location>
        <begin position="1"/>
        <end position="77"/>
    </location>
</feature>
<dbReference type="PANTHER" id="PTHR42881">
    <property type="entry name" value="PROLYL ENDOPEPTIDASE"/>
    <property type="match status" value="1"/>
</dbReference>
<protein>
    <recommendedName>
        <fullName evidence="1">Peptidase S9 prolyl oligopeptidase catalytic domain-containing protein</fullName>
    </recommendedName>
</protein>
<dbReference type="SUPFAM" id="SSF53474">
    <property type="entry name" value="alpha/beta-Hydrolases"/>
    <property type="match status" value="1"/>
</dbReference>
<dbReference type="EMBL" id="OZ023714">
    <property type="protein sequence ID" value="CAK9862787.1"/>
    <property type="molecule type" value="Genomic_DNA"/>
</dbReference>
<dbReference type="Proteomes" id="UP001497522">
    <property type="component" value="Chromosome 13"/>
</dbReference>
<dbReference type="InterPro" id="IPR001375">
    <property type="entry name" value="Peptidase_S9_cat"/>
</dbReference>
<evidence type="ECO:0000259" key="1">
    <source>
        <dbReference type="Pfam" id="PF00326"/>
    </source>
</evidence>
<dbReference type="Pfam" id="PF00326">
    <property type="entry name" value="Peptidase_S9"/>
    <property type="match status" value="1"/>
</dbReference>
<evidence type="ECO:0000313" key="2">
    <source>
        <dbReference type="EMBL" id="CAK9862787.1"/>
    </source>
</evidence>
<accession>A0ABP1AK61</accession>
<dbReference type="Gene3D" id="3.40.50.1820">
    <property type="entry name" value="alpha/beta hydrolase"/>
    <property type="match status" value="1"/>
</dbReference>
<dbReference type="PANTHER" id="PTHR42881:SF2">
    <property type="entry name" value="PROLYL ENDOPEPTIDASE"/>
    <property type="match status" value="1"/>
</dbReference>
<dbReference type="InterPro" id="IPR051167">
    <property type="entry name" value="Prolyl_oligopep/macrocyclase"/>
</dbReference>
<reference evidence="2" key="1">
    <citation type="submission" date="2024-03" db="EMBL/GenBank/DDBJ databases">
        <authorList>
            <consortium name="ELIXIR-Norway"/>
            <consortium name="Elixir Norway"/>
        </authorList>
    </citation>
    <scope>NUCLEOTIDE SEQUENCE</scope>
</reference>
<organism evidence="2 3">
    <name type="scientific">Sphagnum jensenii</name>
    <dbReference type="NCBI Taxonomy" id="128206"/>
    <lineage>
        <taxon>Eukaryota</taxon>
        <taxon>Viridiplantae</taxon>
        <taxon>Streptophyta</taxon>
        <taxon>Embryophyta</taxon>
        <taxon>Bryophyta</taxon>
        <taxon>Sphagnophytina</taxon>
        <taxon>Sphagnopsida</taxon>
        <taxon>Sphagnales</taxon>
        <taxon>Sphagnaceae</taxon>
        <taxon>Sphagnum</taxon>
    </lineage>
</organism>